<reference evidence="1 2" key="1">
    <citation type="journal article" date="2011" name="J. Bacteriol.">
        <title>Complete genome sequence of Mycoplasma haemofelis, a hemotropic mycoplasma.</title>
        <authorList>
            <person name="Barker E.N."/>
            <person name="Helps C.R."/>
            <person name="Peters I.R."/>
            <person name="Darby A.C."/>
            <person name="Radford A.D."/>
            <person name="Tasker S."/>
        </authorList>
    </citation>
    <scope>NUCLEOTIDE SEQUENCE [LARGE SCALE GENOMIC DNA]</scope>
    <source>
        <strain evidence="1 2">Langford 1</strain>
    </source>
</reference>
<proteinExistence type="predicted"/>
<dbReference type="HOGENOM" id="CLU_087907_0_0_14"/>
<accession>E8ZIR6</accession>
<protein>
    <submittedName>
        <fullName evidence="1">Uncharacterized protein</fullName>
    </submittedName>
</protein>
<name>E8ZIR6_MYCHL</name>
<dbReference type="KEGG" id="mha:HF1_10290"/>
<keyword evidence="2" id="KW-1185">Reference proteome</keyword>
<gene>
    <name evidence="1" type="ORF">HF1_10290</name>
</gene>
<dbReference type="Proteomes" id="UP000008637">
    <property type="component" value="Chromosome"/>
</dbReference>
<dbReference type="EMBL" id="FR773153">
    <property type="protein sequence ID" value="CBY93037.1"/>
    <property type="molecule type" value="Genomic_DNA"/>
</dbReference>
<dbReference type="AlphaFoldDB" id="E8ZIR6"/>
<evidence type="ECO:0000313" key="1">
    <source>
        <dbReference type="EMBL" id="CBY93037.1"/>
    </source>
</evidence>
<evidence type="ECO:0000313" key="2">
    <source>
        <dbReference type="Proteomes" id="UP000008637"/>
    </source>
</evidence>
<organism evidence="1 2">
    <name type="scientific">Mycoplasma haemofelis (strain Langford 1)</name>
    <name type="common">Haemobartonella felis</name>
    <dbReference type="NCBI Taxonomy" id="941640"/>
    <lineage>
        <taxon>Bacteria</taxon>
        <taxon>Bacillati</taxon>
        <taxon>Mycoplasmatota</taxon>
        <taxon>Mollicutes</taxon>
        <taxon>Mycoplasmataceae</taxon>
        <taxon>Mycoplasma</taxon>
    </lineage>
</organism>
<sequence>MKFKTLLGTGIVGGIGGAGVYGFHSLQPKNLQEYLEWQGFKLVSNSDENTWKAIRKENAPLLKEIFGKDDPETQEIQKWCKDLLPLTDYQEYVSRVSKVCVDSVWTVEGKIIQEKGSTNGLIQKGRDEDFKVAYVFRRHISDFLDLINFHPPKSEEGQPAEEKLDEAKKSFEDWCIGSLAKEANDSLVSNIQTFCSPKGFSTIKELIEKNGEKLLTDSQYTDDLEKKYNEIKDLKTWQDDDKKSSYNKDDLKTWCDENQSRKFSEEGVFAEIYPKFRFRCVKVLST</sequence>